<keyword evidence="1" id="KW-0732">Signal</keyword>
<evidence type="ECO:0000256" key="1">
    <source>
        <dbReference type="SAM" id="SignalP"/>
    </source>
</evidence>
<protein>
    <submittedName>
        <fullName evidence="2">Ovule protein</fullName>
    </submittedName>
</protein>
<organism evidence="2">
    <name type="scientific">Brugia timori</name>
    <dbReference type="NCBI Taxonomy" id="42155"/>
    <lineage>
        <taxon>Eukaryota</taxon>
        <taxon>Metazoa</taxon>
        <taxon>Ecdysozoa</taxon>
        <taxon>Nematoda</taxon>
        <taxon>Chromadorea</taxon>
        <taxon>Rhabditida</taxon>
        <taxon>Spirurina</taxon>
        <taxon>Spiruromorpha</taxon>
        <taxon>Filarioidea</taxon>
        <taxon>Onchocercidae</taxon>
        <taxon>Brugia</taxon>
    </lineage>
</organism>
<name>A0A0R3RA24_9BILA</name>
<feature type="signal peptide" evidence="1">
    <location>
        <begin position="1"/>
        <end position="33"/>
    </location>
</feature>
<accession>A0A0R3RA24</accession>
<dbReference type="AlphaFoldDB" id="A0A0R3RA24"/>
<feature type="chain" id="PRO_5006447395" evidence="1">
    <location>
        <begin position="34"/>
        <end position="48"/>
    </location>
</feature>
<evidence type="ECO:0000313" key="2">
    <source>
        <dbReference type="WBParaSite" id="BTMF_0001688701-mRNA-1"/>
    </source>
</evidence>
<sequence>LHSLFESMLQFHSLLSRFLVVLLHSLYQNLAFADEYPSLVHLMSPNVL</sequence>
<reference evidence="2" key="1">
    <citation type="submission" date="2017-02" db="UniProtKB">
        <authorList>
            <consortium name="WormBaseParasite"/>
        </authorList>
    </citation>
    <scope>IDENTIFICATION</scope>
</reference>
<dbReference type="WBParaSite" id="BTMF_0001688701-mRNA-1">
    <property type="protein sequence ID" value="BTMF_0001688701-mRNA-1"/>
    <property type="gene ID" value="BTMF_0001688701"/>
</dbReference>
<proteinExistence type="predicted"/>